<feature type="compositionally biased region" description="Gly residues" evidence="4">
    <location>
        <begin position="60"/>
        <end position="72"/>
    </location>
</feature>
<comment type="similarity">
    <text evidence="1">Belongs to the universal ribosomal protein uL15 family.</text>
</comment>
<reference evidence="6" key="1">
    <citation type="journal article" date="2020" name="Stud. Mycol.">
        <title>101 Dothideomycetes genomes: a test case for predicting lifestyles and emergence of pathogens.</title>
        <authorList>
            <person name="Haridas S."/>
            <person name="Albert R."/>
            <person name="Binder M."/>
            <person name="Bloem J."/>
            <person name="Labutti K."/>
            <person name="Salamov A."/>
            <person name="Andreopoulos B."/>
            <person name="Baker S."/>
            <person name="Barry K."/>
            <person name="Bills G."/>
            <person name="Bluhm B."/>
            <person name="Cannon C."/>
            <person name="Castanera R."/>
            <person name="Culley D."/>
            <person name="Daum C."/>
            <person name="Ezra D."/>
            <person name="Gonzalez J."/>
            <person name="Henrissat B."/>
            <person name="Kuo A."/>
            <person name="Liang C."/>
            <person name="Lipzen A."/>
            <person name="Lutzoni F."/>
            <person name="Magnuson J."/>
            <person name="Mondo S."/>
            <person name="Nolan M."/>
            <person name="Ohm R."/>
            <person name="Pangilinan J."/>
            <person name="Park H.-J."/>
            <person name="Ramirez L."/>
            <person name="Alfaro M."/>
            <person name="Sun H."/>
            <person name="Tritt A."/>
            <person name="Yoshinaga Y."/>
            <person name="Zwiers L.-H."/>
            <person name="Turgeon B."/>
            <person name="Goodwin S."/>
            <person name="Spatafora J."/>
            <person name="Crous P."/>
            <person name="Grigoriev I."/>
        </authorList>
    </citation>
    <scope>NUCLEOTIDE SEQUENCE</scope>
    <source>
        <strain evidence="6">CBS 101060</strain>
    </source>
</reference>
<evidence type="ECO:0000256" key="3">
    <source>
        <dbReference type="ARBA" id="ARBA00023274"/>
    </source>
</evidence>
<dbReference type="HAMAP" id="MF_01341">
    <property type="entry name" value="Ribosomal_uL15"/>
    <property type="match status" value="1"/>
</dbReference>
<dbReference type="FunFam" id="3.100.10.10:FF:000011">
    <property type="entry name" value="50S ribosomal subunit protein L15"/>
    <property type="match status" value="1"/>
</dbReference>
<name>A0A9P4VS75_9PEZI</name>
<dbReference type="OrthoDB" id="361383at2759"/>
<dbReference type="SUPFAM" id="SSF52080">
    <property type="entry name" value="Ribosomal proteins L15p and L18e"/>
    <property type="match status" value="1"/>
</dbReference>
<feature type="domain" description="Large ribosomal subunit protein uL15/eL18" evidence="5">
    <location>
        <begin position="115"/>
        <end position="190"/>
    </location>
</feature>
<dbReference type="InterPro" id="IPR036227">
    <property type="entry name" value="Ribosomal_uL15/eL18_sf"/>
</dbReference>
<accession>A0A9P4VS75</accession>
<keyword evidence="2 6" id="KW-0689">Ribosomal protein</keyword>
<keyword evidence="3" id="KW-0687">Ribonucleoprotein</keyword>
<evidence type="ECO:0000259" key="5">
    <source>
        <dbReference type="Pfam" id="PF00828"/>
    </source>
</evidence>
<dbReference type="GO" id="GO:0003735">
    <property type="term" value="F:structural constituent of ribosome"/>
    <property type="evidence" value="ECO:0007669"/>
    <property type="project" value="InterPro"/>
</dbReference>
<keyword evidence="7" id="KW-1185">Reference proteome</keyword>
<dbReference type="Pfam" id="PF00828">
    <property type="entry name" value="Ribosomal_L27A"/>
    <property type="match status" value="1"/>
</dbReference>
<dbReference type="GO" id="GO:0006412">
    <property type="term" value="P:translation"/>
    <property type="evidence" value="ECO:0007669"/>
    <property type="project" value="InterPro"/>
</dbReference>
<feature type="region of interest" description="Disordered" evidence="4">
    <location>
        <begin position="49"/>
        <end position="79"/>
    </location>
</feature>
<proteinExistence type="inferred from homology"/>
<evidence type="ECO:0000256" key="1">
    <source>
        <dbReference type="ARBA" id="ARBA00007320"/>
    </source>
</evidence>
<evidence type="ECO:0000256" key="4">
    <source>
        <dbReference type="SAM" id="MobiDB-lite"/>
    </source>
</evidence>
<dbReference type="AlphaFoldDB" id="A0A9P4VS75"/>
<evidence type="ECO:0000313" key="7">
    <source>
        <dbReference type="Proteomes" id="UP000799429"/>
    </source>
</evidence>
<gene>
    <name evidence="6" type="ORF">M501DRAFT_1005129</name>
</gene>
<dbReference type="EMBL" id="MU006097">
    <property type="protein sequence ID" value="KAF2838259.1"/>
    <property type="molecule type" value="Genomic_DNA"/>
</dbReference>
<dbReference type="PANTHER" id="PTHR12934:SF11">
    <property type="entry name" value="LARGE RIBOSOMAL SUBUNIT PROTEIN UL15M"/>
    <property type="match status" value="1"/>
</dbReference>
<dbReference type="Proteomes" id="UP000799429">
    <property type="component" value="Unassembled WGS sequence"/>
</dbReference>
<dbReference type="NCBIfam" id="TIGR01071">
    <property type="entry name" value="rplO_bact"/>
    <property type="match status" value="1"/>
</dbReference>
<dbReference type="InterPro" id="IPR021131">
    <property type="entry name" value="Ribosomal_uL15/eL18"/>
</dbReference>
<dbReference type="Gene3D" id="3.100.10.10">
    <property type="match status" value="1"/>
</dbReference>
<organism evidence="6 7">
    <name type="scientific">Patellaria atrata CBS 101060</name>
    <dbReference type="NCBI Taxonomy" id="1346257"/>
    <lineage>
        <taxon>Eukaryota</taxon>
        <taxon>Fungi</taxon>
        <taxon>Dikarya</taxon>
        <taxon>Ascomycota</taxon>
        <taxon>Pezizomycotina</taxon>
        <taxon>Dothideomycetes</taxon>
        <taxon>Dothideomycetes incertae sedis</taxon>
        <taxon>Patellariales</taxon>
        <taxon>Patellariaceae</taxon>
        <taxon>Patellaria</taxon>
    </lineage>
</organism>
<dbReference type="InterPro" id="IPR005749">
    <property type="entry name" value="Ribosomal_uL15_bac-type"/>
</dbReference>
<comment type="caution">
    <text evidence="6">The sequence shown here is derived from an EMBL/GenBank/DDBJ whole genome shotgun (WGS) entry which is preliminary data.</text>
</comment>
<dbReference type="PANTHER" id="PTHR12934">
    <property type="entry name" value="50S RIBOSOMAL PROTEIN L15"/>
    <property type="match status" value="1"/>
</dbReference>
<protein>
    <submittedName>
        <fullName evidence="6">Ribosomal protein L15</fullName>
    </submittedName>
</protein>
<evidence type="ECO:0000313" key="6">
    <source>
        <dbReference type="EMBL" id="KAF2838259.1"/>
    </source>
</evidence>
<evidence type="ECO:0000256" key="2">
    <source>
        <dbReference type="ARBA" id="ARBA00022980"/>
    </source>
</evidence>
<sequence length="308" mass="33431">MPPRLKLLRALTPLSAPSTSISPFLLPFLHPQTQSRAASILSNLNDNASLNKRIRRGRGPSSGKGKTSGRGQKGQKARGKVPMTAYGRFNGGQTPDEVVHGTRGFVQHFSANLVPLNLDRVQDWIDQGRLDPSRPITIKELHESRCLHGIKDGVKLLARNADKLTTPITILVSRASTAAISAIESAGGTISTRYYSRTSITPILRGLIDPTTSLAASHGSLLQGPLAPSPDARKILGARDAVFPYRLPDATSRKHMEYYRDPEHRGYLAHTVARGQGPSLYFKAPGGRKKVDGKKRAAAVAKAENMLW</sequence>
<dbReference type="GO" id="GO:0005762">
    <property type="term" value="C:mitochondrial large ribosomal subunit"/>
    <property type="evidence" value="ECO:0007669"/>
    <property type="project" value="TreeGrafter"/>
</dbReference>
<dbReference type="InterPro" id="IPR030878">
    <property type="entry name" value="Ribosomal_uL15"/>
</dbReference>